<gene>
    <name evidence="1" type="ORF">KHA90_24035</name>
</gene>
<comment type="caution">
    <text evidence="1">The sequence shown here is derived from an EMBL/GenBank/DDBJ whole genome shotgun (WGS) entry which is preliminary data.</text>
</comment>
<evidence type="ECO:0000313" key="1">
    <source>
        <dbReference type="EMBL" id="MBS7234079.1"/>
    </source>
</evidence>
<name>A0ABS5PID0_9FLAO</name>
<dbReference type="EMBL" id="JAGYVZ010000043">
    <property type="protein sequence ID" value="MBS7234079.1"/>
    <property type="molecule type" value="Genomic_DNA"/>
</dbReference>
<keyword evidence="2" id="KW-1185">Reference proteome</keyword>
<dbReference type="Proteomes" id="UP000722625">
    <property type="component" value="Unassembled WGS sequence"/>
</dbReference>
<organism evidence="1 2">
    <name type="scientific">Flavobacterium psychroterrae</name>
    <dbReference type="NCBI Taxonomy" id="2133767"/>
    <lineage>
        <taxon>Bacteria</taxon>
        <taxon>Pseudomonadati</taxon>
        <taxon>Bacteroidota</taxon>
        <taxon>Flavobacteriia</taxon>
        <taxon>Flavobacteriales</taxon>
        <taxon>Flavobacteriaceae</taxon>
        <taxon>Flavobacterium</taxon>
    </lineage>
</organism>
<protein>
    <submittedName>
        <fullName evidence="1">Uncharacterized protein</fullName>
    </submittedName>
</protein>
<accession>A0ABS5PID0</accession>
<proteinExistence type="predicted"/>
<sequence>MKAKHGQSFFDLVLQSTGSAENAFAMSLLNGVSITDPLFIDQELLPSGKANLSIIESWSEKNLPATAISNENHELIIPDDGIGAMIIEDTFIVR</sequence>
<dbReference type="RefSeq" id="WP_213307874.1">
    <property type="nucleotide sequence ID" value="NZ_JAGYVZ010000043.1"/>
</dbReference>
<reference evidence="1 2" key="1">
    <citation type="journal article" date="2018" name="Int. J. Syst. Evol. Microbiol.">
        <title>Flavobacterium chryseum sp. nov. and Flavobacterium psychroterrae sp. nov., novel environmental bacteria isolated from Antarctica.</title>
        <authorList>
            <person name="Kralova S."/>
            <person name="Svec P."/>
            <person name="Busse H.J."/>
            <person name="Stankova E."/>
            <person name="Vaczi P."/>
            <person name="Sedlacek I."/>
        </authorList>
    </citation>
    <scope>NUCLEOTIDE SEQUENCE [LARGE SCALE GENOMIC DNA]</scope>
    <source>
        <strain evidence="1 2">CCM 8827</strain>
    </source>
</reference>
<evidence type="ECO:0000313" key="2">
    <source>
        <dbReference type="Proteomes" id="UP000722625"/>
    </source>
</evidence>